<keyword evidence="4 7" id="KW-0689">Ribosomal protein</keyword>
<proteinExistence type="inferred from homology"/>
<dbReference type="InterPro" id="IPR020594">
    <property type="entry name" value="Ribosomal_bL9_bac/chp"/>
</dbReference>
<evidence type="ECO:0000256" key="6">
    <source>
        <dbReference type="ARBA" id="ARBA00035292"/>
    </source>
</evidence>
<evidence type="ECO:0000313" key="11">
    <source>
        <dbReference type="Proteomes" id="UP000231542"/>
    </source>
</evidence>
<dbReference type="Gene3D" id="3.40.5.10">
    <property type="entry name" value="Ribosomal protein L9, N-terminal domain"/>
    <property type="match status" value="1"/>
</dbReference>
<evidence type="ECO:0000259" key="8">
    <source>
        <dbReference type="Pfam" id="PF01281"/>
    </source>
</evidence>
<dbReference type="AlphaFoldDB" id="A0A2H0YVE4"/>
<dbReference type="HAMAP" id="MF_00503">
    <property type="entry name" value="Ribosomal_bL9"/>
    <property type="match status" value="1"/>
</dbReference>
<evidence type="ECO:0000256" key="4">
    <source>
        <dbReference type="ARBA" id="ARBA00022980"/>
    </source>
</evidence>
<dbReference type="GO" id="GO:0006412">
    <property type="term" value="P:translation"/>
    <property type="evidence" value="ECO:0007669"/>
    <property type="project" value="UniProtKB-UniRule"/>
</dbReference>
<dbReference type="InterPro" id="IPR009027">
    <property type="entry name" value="Ribosomal_bL9/RNase_H1_N"/>
</dbReference>
<dbReference type="GO" id="GO:0005840">
    <property type="term" value="C:ribosome"/>
    <property type="evidence" value="ECO:0007669"/>
    <property type="project" value="UniProtKB-KW"/>
</dbReference>
<dbReference type="InterPro" id="IPR020070">
    <property type="entry name" value="Ribosomal_bL9_N"/>
</dbReference>
<dbReference type="InterPro" id="IPR000244">
    <property type="entry name" value="Ribosomal_bL9"/>
</dbReference>
<dbReference type="InterPro" id="IPR036791">
    <property type="entry name" value="Ribosomal_bL9_C_sf"/>
</dbReference>
<name>A0A2H0YVE4_9BACT</name>
<dbReference type="Gene3D" id="3.10.430.100">
    <property type="entry name" value="Ribosomal protein L9, C-terminal domain"/>
    <property type="match status" value="1"/>
</dbReference>
<dbReference type="Pfam" id="PF01281">
    <property type="entry name" value="Ribosomal_L9_N"/>
    <property type="match status" value="1"/>
</dbReference>
<evidence type="ECO:0000313" key="10">
    <source>
        <dbReference type="EMBL" id="PIS42450.1"/>
    </source>
</evidence>
<evidence type="ECO:0000256" key="5">
    <source>
        <dbReference type="ARBA" id="ARBA00023274"/>
    </source>
</evidence>
<dbReference type="GO" id="GO:1990904">
    <property type="term" value="C:ribonucleoprotein complex"/>
    <property type="evidence" value="ECO:0007669"/>
    <property type="project" value="UniProtKB-KW"/>
</dbReference>
<dbReference type="SUPFAM" id="SSF55653">
    <property type="entry name" value="Ribosomal protein L9 C-domain"/>
    <property type="match status" value="1"/>
</dbReference>
<keyword evidence="3 7" id="KW-0694">RNA-binding</keyword>
<keyword evidence="2 7" id="KW-0699">rRNA-binding</keyword>
<dbReference type="Pfam" id="PF03948">
    <property type="entry name" value="Ribosomal_L9_C"/>
    <property type="match status" value="1"/>
</dbReference>
<accession>A0A2H0YVE4</accession>
<comment type="similarity">
    <text evidence="1 7">Belongs to the bacterial ribosomal protein bL9 family.</text>
</comment>
<reference evidence="10 11" key="1">
    <citation type="submission" date="2017-09" db="EMBL/GenBank/DDBJ databases">
        <title>Depth-based differentiation of microbial function through sediment-hosted aquifers and enrichment of novel symbionts in the deep terrestrial subsurface.</title>
        <authorList>
            <person name="Probst A.J."/>
            <person name="Ladd B."/>
            <person name="Jarett J.K."/>
            <person name="Geller-Mcgrath D.E."/>
            <person name="Sieber C.M."/>
            <person name="Emerson J.B."/>
            <person name="Anantharaman K."/>
            <person name="Thomas B.C."/>
            <person name="Malmstrom R."/>
            <person name="Stieglmeier M."/>
            <person name="Klingl A."/>
            <person name="Woyke T."/>
            <person name="Ryan C.M."/>
            <person name="Banfield J.F."/>
        </authorList>
    </citation>
    <scope>NUCLEOTIDE SEQUENCE [LARGE SCALE GENOMIC DNA]</scope>
    <source>
        <strain evidence="10">CG08_land_8_20_14_0_20_40_16</strain>
    </source>
</reference>
<evidence type="ECO:0000256" key="7">
    <source>
        <dbReference type="HAMAP-Rule" id="MF_00503"/>
    </source>
</evidence>
<dbReference type="NCBIfam" id="TIGR00158">
    <property type="entry name" value="L9"/>
    <property type="match status" value="1"/>
</dbReference>
<dbReference type="PANTHER" id="PTHR21368">
    <property type="entry name" value="50S RIBOSOMAL PROTEIN L9"/>
    <property type="match status" value="1"/>
</dbReference>
<evidence type="ECO:0000256" key="3">
    <source>
        <dbReference type="ARBA" id="ARBA00022884"/>
    </source>
</evidence>
<feature type="domain" description="Ribosomal protein L9" evidence="8">
    <location>
        <begin position="1"/>
        <end position="46"/>
    </location>
</feature>
<dbReference type="GO" id="GO:0019843">
    <property type="term" value="F:rRNA binding"/>
    <property type="evidence" value="ECO:0007669"/>
    <property type="project" value="UniProtKB-UniRule"/>
</dbReference>
<comment type="caution">
    <text evidence="10">The sequence shown here is derived from an EMBL/GenBank/DDBJ whole genome shotgun (WGS) entry which is preliminary data.</text>
</comment>
<dbReference type="InterPro" id="IPR036935">
    <property type="entry name" value="Ribosomal_bL9_N_sf"/>
</dbReference>
<dbReference type="Proteomes" id="UP000231542">
    <property type="component" value="Unassembled WGS sequence"/>
</dbReference>
<evidence type="ECO:0000259" key="9">
    <source>
        <dbReference type="Pfam" id="PF03948"/>
    </source>
</evidence>
<dbReference type="EMBL" id="PEXU01000042">
    <property type="protein sequence ID" value="PIS42450.1"/>
    <property type="molecule type" value="Genomic_DNA"/>
</dbReference>
<gene>
    <name evidence="7 10" type="primary">rplI</name>
    <name evidence="10" type="ORF">COT24_03340</name>
</gene>
<evidence type="ECO:0000256" key="2">
    <source>
        <dbReference type="ARBA" id="ARBA00022730"/>
    </source>
</evidence>
<organism evidence="10 11">
    <name type="scientific">Candidatus Kerfeldbacteria bacterium CG08_land_8_20_14_0_20_40_16</name>
    <dbReference type="NCBI Taxonomy" id="2014244"/>
    <lineage>
        <taxon>Bacteria</taxon>
        <taxon>Candidatus Kerfeldiibacteriota</taxon>
    </lineage>
</organism>
<sequence length="150" mass="17347">MKVIFLQNVSARVRKGQVKNVSDGYARNYLLPKKLAIPFTKQEEQKLARISEQRTNEDNAKQKFFEEAVTKLNGQIIYFEVKASEDGTLYGGLSKKDLVEKIEKLFKINIKEEIIQLEKPLKKIGQHKLKLQFTPDLVVEVIVELKRSTK</sequence>
<evidence type="ECO:0000256" key="1">
    <source>
        <dbReference type="ARBA" id="ARBA00010605"/>
    </source>
</evidence>
<feature type="domain" description="Large ribosomal subunit protein bL9 C-terminal" evidence="9">
    <location>
        <begin position="67"/>
        <end position="145"/>
    </location>
</feature>
<keyword evidence="5 7" id="KW-0687">Ribonucleoprotein</keyword>
<dbReference type="GO" id="GO:0003735">
    <property type="term" value="F:structural constituent of ribosome"/>
    <property type="evidence" value="ECO:0007669"/>
    <property type="project" value="InterPro"/>
</dbReference>
<dbReference type="SUPFAM" id="SSF55658">
    <property type="entry name" value="L9 N-domain-like"/>
    <property type="match status" value="1"/>
</dbReference>
<comment type="function">
    <text evidence="7">Binds to the 23S rRNA.</text>
</comment>
<dbReference type="InterPro" id="IPR020069">
    <property type="entry name" value="Ribosomal_bL9_C"/>
</dbReference>
<protein>
    <recommendedName>
        <fullName evidence="6 7">Large ribosomal subunit protein bL9</fullName>
    </recommendedName>
</protein>